<protein>
    <recommendedName>
        <fullName evidence="4">GTPase activator</fullName>
    </recommendedName>
</protein>
<dbReference type="EMBL" id="BAAALD010000043">
    <property type="protein sequence ID" value="GAA1095935.1"/>
    <property type="molecule type" value="Genomic_DNA"/>
</dbReference>
<sequence>MEDIPQGGAGGVPGHHADEHHGDRNDRGDRDERGDRDDRRTPTVKTVRAGTPVAEQEPEGRQTEDEDPPDPG</sequence>
<comment type="caution">
    <text evidence="2">The sequence shown here is derived from an EMBL/GenBank/DDBJ whole genome shotgun (WGS) entry which is preliminary data.</text>
</comment>
<dbReference type="Proteomes" id="UP001499987">
    <property type="component" value="Unassembled WGS sequence"/>
</dbReference>
<feature type="region of interest" description="Disordered" evidence="1">
    <location>
        <begin position="1"/>
        <end position="72"/>
    </location>
</feature>
<reference evidence="3" key="1">
    <citation type="journal article" date="2019" name="Int. J. Syst. Evol. Microbiol.">
        <title>The Global Catalogue of Microorganisms (GCM) 10K type strain sequencing project: providing services to taxonomists for standard genome sequencing and annotation.</title>
        <authorList>
            <consortium name="The Broad Institute Genomics Platform"/>
            <consortium name="The Broad Institute Genome Sequencing Center for Infectious Disease"/>
            <person name="Wu L."/>
            <person name="Ma J."/>
        </authorList>
    </citation>
    <scope>NUCLEOTIDE SEQUENCE [LARGE SCALE GENOMIC DNA]</scope>
    <source>
        <strain evidence="3">JCM 13002</strain>
    </source>
</reference>
<organism evidence="2 3">
    <name type="scientific">Kitasatospora arboriphila</name>
    <dbReference type="NCBI Taxonomy" id="258052"/>
    <lineage>
        <taxon>Bacteria</taxon>
        <taxon>Bacillati</taxon>
        <taxon>Actinomycetota</taxon>
        <taxon>Actinomycetes</taxon>
        <taxon>Kitasatosporales</taxon>
        <taxon>Streptomycetaceae</taxon>
        <taxon>Kitasatospora</taxon>
    </lineage>
</organism>
<feature type="compositionally biased region" description="Basic and acidic residues" evidence="1">
    <location>
        <begin position="15"/>
        <end position="41"/>
    </location>
</feature>
<keyword evidence="3" id="KW-1185">Reference proteome</keyword>
<dbReference type="RefSeq" id="WP_344625341.1">
    <property type="nucleotide sequence ID" value="NZ_BAAALD010000043.1"/>
</dbReference>
<proteinExistence type="predicted"/>
<gene>
    <name evidence="2" type="ORF">GCM10009663_43890</name>
</gene>
<evidence type="ECO:0008006" key="4">
    <source>
        <dbReference type="Google" id="ProtNLM"/>
    </source>
</evidence>
<evidence type="ECO:0000313" key="2">
    <source>
        <dbReference type="EMBL" id="GAA1095935.1"/>
    </source>
</evidence>
<evidence type="ECO:0000256" key="1">
    <source>
        <dbReference type="SAM" id="MobiDB-lite"/>
    </source>
</evidence>
<accession>A0ABP4E722</accession>
<name>A0ABP4E722_9ACTN</name>
<evidence type="ECO:0000313" key="3">
    <source>
        <dbReference type="Proteomes" id="UP001499987"/>
    </source>
</evidence>